<dbReference type="SMART" id="SM00382">
    <property type="entry name" value="AAA"/>
    <property type="match status" value="1"/>
</dbReference>
<feature type="compositionally biased region" description="Basic and acidic residues" evidence="8">
    <location>
        <begin position="52"/>
        <end position="64"/>
    </location>
</feature>
<comment type="caution">
    <text evidence="11">The sequence shown here is derived from an EMBL/GenBank/DDBJ whole genome shotgun (WGS) entry which is preliminary data.</text>
</comment>
<dbReference type="InterPro" id="IPR013525">
    <property type="entry name" value="ABC2_TM"/>
</dbReference>
<dbReference type="Proteomes" id="UP000467840">
    <property type="component" value="Chromosome 6"/>
</dbReference>
<dbReference type="Pfam" id="PF01061">
    <property type="entry name" value="ABC2_membrane"/>
    <property type="match status" value="1"/>
</dbReference>
<evidence type="ECO:0000256" key="2">
    <source>
        <dbReference type="ARBA" id="ARBA00022692"/>
    </source>
</evidence>
<feature type="transmembrane region" description="Helical" evidence="9">
    <location>
        <begin position="1072"/>
        <end position="1093"/>
    </location>
</feature>
<dbReference type="PROSITE" id="PS50893">
    <property type="entry name" value="ABC_TRANSPORTER_2"/>
    <property type="match status" value="1"/>
</dbReference>
<dbReference type="Pfam" id="PF00005">
    <property type="entry name" value="ABC_tran"/>
    <property type="match status" value="1"/>
</dbReference>
<dbReference type="GO" id="GO:0140359">
    <property type="term" value="F:ABC-type transporter activity"/>
    <property type="evidence" value="ECO:0007669"/>
    <property type="project" value="InterPro"/>
</dbReference>
<evidence type="ECO:0000256" key="1">
    <source>
        <dbReference type="ARBA" id="ARBA00004141"/>
    </source>
</evidence>
<feature type="transmembrane region" description="Helical" evidence="9">
    <location>
        <begin position="1037"/>
        <end position="1060"/>
    </location>
</feature>
<dbReference type="PANTHER" id="PTHR31419">
    <property type="entry name" value="PROTEIN PIN-LIKES 2"/>
    <property type="match status" value="1"/>
</dbReference>
<dbReference type="Pfam" id="PF03547">
    <property type="entry name" value="Mem_trans"/>
    <property type="match status" value="1"/>
</dbReference>
<dbReference type="InterPro" id="IPR027417">
    <property type="entry name" value="P-loop_NTPase"/>
</dbReference>
<keyword evidence="3" id="KW-0547">Nucleotide-binding</keyword>
<reference evidence="11 12" key="1">
    <citation type="journal article" date="2020" name="Mol. Plant">
        <title>The Chromosome-Based Rubber Tree Genome Provides New Insights into Spurge Genome Evolution and Rubber Biosynthesis.</title>
        <authorList>
            <person name="Liu J."/>
            <person name="Shi C."/>
            <person name="Shi C.C."/>
            <person name="Li W."/>
            <person name="Zhang Q.J."/>
            <person name="Zhang Y."/>
            <person name="Li K."/>
            <person name="Lu H.F."/>
            <person name="Shi C."/>
            <person name="Zhu S.T."/>
            <person name="Xiao Z.Y."/>
            <person name="Nan H."/>
            <person name="Yue Y."/>
            <person name="Zhu X.G."/>
            <person name="Wu Y."/>
            <person name="Hong X.N."/>
            <person name="Fan G.Y."/>
            <person name="Tong Y."/>
            <person name="Zhang D."/>
            <person name="Mao C.L."/>
            <person name="Liu Y.L."/>
            <person name="Hao S.J."/>
            <person name="Liu W.Q."/>
            <person name="Lv M.Q."/>
            <person name="Zhang H.B."/>
            <person name="Liu Y."/>
            <person name="Hu-Tang G.R."/>
            <person name="Wang J.P."/>
            <person name="Wang J.H."/>
            <person name="Sun Y.H."/>
            <person name="Ni S.B."/>
            <person name="Chen W.B."/>
            <person name="Zhang X.C."/>
            <person name="Jiao Y.N."/>
            <person name="Eichler E.E."/>
            <person name="Li G.H."/>
            <person name="Liu X."/>
            <person name="Gao L.Z."/>
        </authorList>
    </citation>
    <scope>NUCLEOTIDE SEQUENCE [LARGE SCALE GENOMIC DNA]</scope>
    <source>
        <strain evidence="12">cv. GT1</strain>
        <tissue evidence="11">Leaf</tissue>
    </source>
</reference>
<evidence type="ECO:0000313" key="12">
    <source>
        <dbReference type="Proteomes" id="UP000467840"/>
    </source>
</evidence>
<dbReference type="InterPro" id="IPR004776">
    <property type="entry name" value="Mem_transp_PIN-like"/>
</dbReference>
<comment type="subcellular location">
    <subcellularLocation>
        <location evidence="1">Membrane</location>
        <topology evidence="1">Multi-pass membrane protein</topology>
    </subcellularLocation>
</comment>
<dbReference type="InterPro" id="IPR003593">
    <property type="entry name" value="AAA+_ATPase"/>
</dbReference>
<feature type="transmembrane region" description="Helical" evidence="9">
    <location>
        <begin position="973"/>
        <end position="993"/>
    </location>
</feature>
<keyword evidence="4" id="KW-0067">ATP-binding</keyword>
<proteinExistence type="predicted"/>
<feature type="transmembrane region" description="Helical" evidence="9">
    <location>
        <begin position="702"/>
        <end position="722"/>
    </location>
</feature>
<evidence type="ECO:0000313" key="11">
    <source>
        <dbReference type="EMBL" id="KAF2317854.1"/>
    </source>
</evidence>
<feature type="transmembrane region" description="Helical" evidence="9">
    <location>
        <begin position="838"/>
        <end position="857"/>
    </location>
</feature>
<name>A0A6A6MXI7_HEVBR</name>
<evidence type="ECO:0000256" key="4">
    <source>
        <dbReference type="ARBA" id="ARBA00022840"/>
    </source>
</evidence>
<feature type="transmembrane region" description="Helical" evidence="9">
    <location>
        <begin position="1005"/>
        <end position="1025"/>
    </location>
</feature>
<organism evidence="11 12">
    <name type="scientific">Hevea brasiliensis</name>
    <name type="common">Para rubber tree</name>
    <name type="synonym">Siphonia brasiliensis</name>
    <dbReference type="NCBI Taxonomy" id="3981"/>
    <lineage>
        <taxon>Eukaryota</taxon>
        <taxon>Viridiplantae</taxon>
        <taxon>Streptophyta</taxon>
        <taxon>Embryophyta</taxon>
        <taxon>Tracheophyta</taxon>
        <taxon>Spermatophyta</taxon>
        <taxon>Magnoliopsida</taxon>
        <taxon>eudicotyledons</taxon>
        <taxon>Gunneridae</taxon>
        <taxon>Pentapetalae</taxon>
        <taxon>rosids</taxon>
        <taxon>fabids</taxon>
        <taxon>Malpighiales</taxon>
        <taxon>Euphorbiaceae</taxon>
        <taxon>Crotonoideae</taxon>
        <taxon>Micrandreae</taxon>
        <taxon>Hevea</taxon>
    </lineage>
</organism>
<dbReference type="InterPro" id="IPR039305">
    <property type="entry name" value="PILS2/6"/>
</dbReference>
<dbReference type="GO" id="GO:0016887">
    <property type="term" value="F:ATP hydrolysis activity"/>
    <property type="evidence" value="ECO:0007669"/>
    <property type="project" value="InterPro"/>
</dbReference>
<feature type="transmembrane region" description="Helical" evidence="9">
    <location>
        <begin position="484"/>
        <end position="508"/>
    </location>
</feature>
<keyword evidence="12" id="KW-1185">Reference proteome</keyword>
<evidence type="ECO:0000256" key="5">
    <source>
        <dbReference type="ARBA" id="ARBA00022989"/>
    </source>
</evidence>
<gene>
    <name evidence="11" type="ORF">GH714_041171</name>
</gene>
<dbReference type="GO" id="GO:0005524">
    <property type="term" value="F:ATP binding"/>
    <property type="evidence" value="ECO:0007669"/>
    <property type="project" value="UniProtKB-KW"/>
</dbReference>
<protein>
    <recommendedName>
        <fullName evidence="10">ABC transporter domain-containing protein</fullName>
    </recommendedName>
</protein>
<evidence type="ECO:0000256" key="9">
    <source>
        <dbReference type="SAM" id="Phobius"/>
    </source>
</evidence>
<accession>A0A6A6MXI7</accession>
<feature type="transmembrane region" description="Helical" evidence="9">
    <location>
        <begin position="514"/>
        <end position="534"/>
    </location>
</feature>
<keyword evidence="7" id="KW-0927">Auxin signaling pathway</keyword>
<keyword evidence="2 9" id="KW-0812">Transmembrane</keyword>
<evidence type="ECO:0000256" key="6">
    <source>
        <dbReference type="ARBA" id="ARBA00023136"/>
    </source>
</evidence>
<evidence type="ECO:0000259" key="10">
    <source>
        <dbReference type="PROSITE" id="PS50893"/>
    </source>
</evidence>
<evidence type="ECO:0000256" key="3">
    <source>
        <dbReference type="ARBA" id="ARBA00022741"/>
    </source>
</evidence>
<dbReference type="PANTHER" id="PTHR31419:SF2">
    <property type="entry name" value="PROTEIN PIN-LIKES 2"/>
    <property type="match status" value="1"/>
</dbReference>
<dbReference type="InterPro" id="IPR017871">
    <property type="entry name" value="ABC_transporter-like_CS"/>
</dbReference>
<dbReference type="Gene3D" id="3.40.50.300">
    <property type="entry name" value="P-loop containing nucleotide triphosphate hydrolases"/>
    <property type="match status" value="1"/>
</dbReference>
<feature type="transmembrane region" description="Helical" evidence="9">
    <location>
        <begin position="766"/>
        <end position="788"/>
    </location>
</feature>
<evidence type="ECO:0000256" key="7">
    <source>
        <dbReference type="ARBA" id="ARBA00023294"/>
    </source>
</evidence>
<feature type="region of interest" description="Disordered" evidence="8">
    <location>
        <begin position="47"/>
        <end position="66"/>
    </location>
</feature>
<dbReference type="PROSITE" id="PS00211">
    <property type="entry name" value="ABC_TRANSPORTER_1"/>
    <property type="match status" value="1"/>
</dbReference>
<keyword evidence="5 9" id="KW-1133">Transmembrane helix</keyword>
<dbReference type="InterPro" id="IPR003439">
    <property type="entry name" value="ABC_transporter-like_ATP-bd"/>
</dbReference>
<dbReference type="GO" id="GO:0016020">
    <property type="term" value="C:membrane"/>
    <property type="evidence" value="ECO:0007669"/>
    <property type="project" value="UniProtKB-SubCell"/>
</dbReference>
<dbReference type="EMBL" id="JAAGAX010000004">
    <property type="protein sequence ID" value="KAF2317854.1"/>
    <property type="molecule type" value="Genomic_DNA"/>
</dbReference>
<feature type="transmembrane region" description="Helical" evidence="9">
    <location>
        <begin position="734"/>
        <end position="754"/>
    </location>
</feature>
<feature type="transmembrane region" description="Helical" evidence="9">
    <location>
        <begin position="448"/>
        <end position="472"/>
    </location>
</feature>
<dbReference type="AlphaFoldDB" id="A0A6A6MXI7"/>
<feature type="domain" description="ABC transporter" evidence="10">
    <location>
        <begin position="77"/>
        <end position="320"/>
    </location>
</feature>
<dbReference type="GO" id="GO:0009734">
    <property type="term" value="P:auxin-activated signaling pathway"/>
    <property type="evidence" value="ECO:0007669"/>
    <property type="project" value="UniProtKB-KW"/>
</dbReference>
<dbReference type="GO" id="GO:0080162">
    <property type="term" value="P:endoplasmic reticulum to cytosol auxin transport"/>
    <property type="evidence" value="ECO:0007669"/>
    <property type="project" value="InterPro"/>
</dbReference>
<sequence length="1132" mass="124673">MVCLGRKMVGQVVKFGGNGFGQVLAAAAVAILVRLFSGPGPALLPEDEFADDERNGVPGDDKAGEASVNGKVVPVTIRWNNITCSFSDKSSKQVRFLLKNVSGEAKPGRLLAIMGPSGSGKTTLLNVLARQLMASPRLHLSGLLEVNGIPISNIAYKFAYVRQEDLLFSQLTVRETLSLAAELQLPEISSVEERDEFVNNLLFKLGLVSCADSIVGDAKVRGISGGEKKRLSLACELIASPSVIFADEPTTEGALVYAGPAHDEPLAYFTKFGYRCSDHVNPAEFLADLISVDYSSAESVYSSRKRIDGLVESFSEQLSTVLYATPFASRESPKNGKKLSKKTVVKRKETWWRQFWLLLKRAWMQASRDGPTNKVRARMSIASAIIFGSVFWRMGRSQTSIQDRMGLLQVAAINTAMAALTKTVGVFPKERAIVDRERAKGSYALGPYLLSKLIAEIPVGAAFPLMFGAVLYPMARLHPTLSRFGKFCGIVTAESFAASAMGLTVGAMAPTTEAAMALGPSLMTVFIVFGGYYVNADNTPIIFRWIPNVSLIRCGLKFDHQHSFDIETGEQALERLSFGGSHINDTVIAQSRILLFWYCTTYLILQKNKPKYQQLESLPLEQIQPQLQLEPVEPDKVKQLNPPMKQVELNQQLESPALDQIRPFILEGRNIFLDLQIFEGQMSGYITAFYENNMRSSGENLVTAIVPLMKLLCLIIIGLILAHPKTQIIPRATFKLLSKLVFALFLPCLIFTELGESITLENFARWWFIPVNVLVSTIIGFFLGLLVVAICHPPPQYNRFTIIMTAFGNTGNLPLAIVGSVCHTKDSPFGAHCHSSGVAYVSFAQWVAVILVYTLVYHMMEPPLQYYEIVEEEFEIEEQRPTPDVSRPLLIEAEWPGIEDKETEHSKTPFIARIFNSISSLSQINFPDIELAGESTANSPRSIRCLAEPRVVRRIRIVAEQTPIRHILQPPTIASLFAIIIGMVPQLKAFVFGYDAPLSFITDSLEILAGAMVPSVMLILGGMLAEGPNESTLGLPTTIGISVARLLVLPLLGIGIVALADKLNFLVKGDAMYRFVLLLQYTTPSAILLGAIASLRGYAVKEASALLFWQHVFALFSLSLYIVIYFKLLSYI</sequence>
<feature type="transmembrane region" description="Helical" evidence="9">
    <location>
        <begin position="1105"/>
        <end position="1126"/>
    </location>
</feature>
<evidence type="ECO:0000256" key="8">
    <source>
        <dbReference type="SAM" id="MobiDB-lite"/>
    </source>
</evidence>
<feature type="transmembrane region" description="Helical" evidence="9">
    <location>
        <begin position="800"/>
        <end position="818"/>
    </location>
</feature>
<dbReference type="SUPFAM" id="SSF52540">
    <property type="entry name" value="P-loop containing nucleoside triphosphate hydrolases"/>
    <property type="match status" value="1"/>
</dbReference>
<keyword evidence="6 9" id="KW-0472">Membrane</keyword>